<evidence type="ECO:0000313" key="2">
    <source>
        <dbReference type="EMBL" id="TKR77620.1"/>
    </source>
</evidence>
<reference evidence="2 3" key="1">
    <citation type="journal article" date="2015" name="Genome Biol.">
        <title>Comparative genomics of Steinernema reveals deeply conserved gene regulatory networks.</title>
        <authorList>
            <person name="Dillman A.R."/>
            <person name="Macchietto M."/>
            <person name="Porter C.F."/>
            <person name="Rogers A."/>
            <person name="Williams B."/>
            <person name="Antoshechkin I."/>
            <person name="Lee M.M."/>
            <person name="Goodwin Z."/>
            <person name="Lu X."/>
            <person name="Lewis E.E."/>
            <person name="Goodrich-Blair H."/>
            <person name="Stock S.P."/>
            <person name="Adams B.J."/>
            <person name="Sternberg P.W."/>
            <person name="Mortazavi A."/>
        </authorList>
    </citation>
    <scope>NUCLEOTIDE SEQUENCE [LARGE SCALE GENOMIC DNA]</scope>
    <source>
        <strain evidence="2 3">ALL</strain>
    </source>
</reference>
<gene>
    <name evidence="2" type="ORF">L596_018554</name>
</gene>
<feature type="compositionally biased region" description="Polar residues" evidence="1">
    <location>
        <begin position="1"/>
        <end position="32"/>
    </location>
</feature>
<evidence type="ECO:0000256" key="1">
    <source>
        <dbReference type="SAM" id="MobiDB-lite"/>
    </source>
</evidence>
<feature type="region of interest" description="Disordered" evidence="1">
    <location>
        <begin position="1"/>
        <end position="39"/>
    </location>
</feature>
<dbReference type="EMBL" id="AZBU02000005">
    <property type="protein sequence ID" value="TKR77620.1"/>
    <property type="molecule type" value="Genomic_DNA"/>
</dbReference>
<organism evidence="2 3">
    <name type="scientific">Steinernema carpocapsae</name>
    <name type="common">Entomopathogenic nematode</name>
    <dbReference type="NCBI Taxonomy" id="34508"/>
    <lineage>
        <taxon>Eukaryota</taxon>
        <taxon>Metazoa</taxon>
        <taxon>Ecdysozoa</taxon>
        <taxon>Nematoda</taxon>
        <taxon>Chromadorea</taxon>
        <taxon>Rhabditida</taxon>
        <taxon>Tylenchina</taxon>
        <taxon>Panagrolaimomorpha</taxon>
        <taxon>Strongyloidoidea</taxon>
        <taxon>Steinernematidae</taxon>
        <taxon>Steinernema</taxon>
    </lineage>
</organism>
<reference evidence="2 3" key="2">
    <citation type="journal article" date="2019" name="G3 (Bethesda)">
        <title>Hybrid Assembly of the Genome of the Entomopathogenic Nematode Steinernema carpocapsae Identifies the X-Chromosome.</title>
        <authorList>
            <person name="Serra L."/>
            <person name="Macchietto M."/>
            <person name="Macias-Munoz A."/>
            <person name="McGill C.J."/>
            <person name="Rodriguez I.M."/>
            <person name="Rodriguez B."/>
            <person name="Murad R."/>
            <person name="Mortazavi A."/>
        </authorList>
    </citation>
    <scope>NUCLEOTIDE SEQUENCE [LARGE SCALE GENOMIC DNA]</scope>
    <source>
        <strain evidence="2 3">ALL</strain>
    </source>
</reference>
<keyword evidence="3" id="KW-1185">Reference proteome</keyword>
<dbReference type="Proteomes" id="UP000298663">
    <property type="component" value="Unassembled WGS sequence"/>
</dbReference>
<dbReference type="AlphaFoldDB" id="A0A4U5N5E0"/>
<name>A0A4U5N5E0_STECR</name>
<protein>
    <submittedName>
        <fullName evidence="2">Uncharacterized protein</fullName>
    </submittedName>
</protein>
<comment type="caution">
    <text evidence="2">The sequence shown here is derived from an EMBL/GenBank/DDBJ whole genome shotgun (WGS) entry which is preliminary data.</text>
</comment>
<evidence type="ECO:0000313" key="3">
    <source>
        <dbReference type="Proteomes" id="UP000298663"/>
    </source>
</evidence>
<accession>A0A4U5N5E0</accession>
<sequence>MATSNSVRITFPTDTFPTPSLSSPKNGYRSPNSLPPSAFSHPTLGSYLAARRNAPSLTEGHPGDKIRVFTRFR</sequence>
<proteinExistence type="predicted"/>